<keyword evidence="1" id="KW-1133">Transmembrane helix</keyword>
<proteinExistence type="predicted"/>
<accession>W4RRP2</accession>
<comment type="caution">
    <text evidence="2">The sequence shown here is derived from an EMBL/GenBank/DDBJ whole genome shotgun (WGS) entry which is preliminary data.</text>
</comment>
<organism evidence="2 3">
    <name type="scientific">Mesobacillus boroniphilus JCM 21738</name>
    <dbReference type="NCBI Taxonomy" id="1294265"/>
    <lineage>
        <taxon>Bacteria</taxon>
        <taxon>Bacillati</taxon>
        <taxon>Bacillota</taxon>
        <taxon>Bacilli</taxon>
        <taxon>Bacillales</taxon>
        <taxon>Bacillaceae</taxon>
        <taxon>Mesobacillus</taxon>
    </lineage>
</organism>
<keyword evidence="1" id="KW-0472">Membrane</keyword>
<dbReference type="EMBL" id="BAUW01000059">
    <property type="protein sequence ID" value="GAE46966.1"/>
    <property type="molecule type" value="Genomic_DNA"/>
</dbReference>
<evidence type="ECO:0000313" key="2">
    <source>
        <dbReference type="EMBL" id="GAE46966.1"/>
    </source>
</evidence>
<feature type="transmembrane region" description="Helical" evidence="1">
    <location>
        <begin position="12"/>
        <end position="36"/>
    </location>
</feature>
<dbReference type="AlphaFoldDB" id="W4RRP2"/>
<dbReference type="Proteomes" id="UP000018949">
    <property type="component" value="Unassembled WGS sequence"/>
</dbReference>
<protein>
    <submittedName>
        <fullName evidence="2">Uncharacterized protein</fullName>
    </submittedName>
</protein>
<reference evidence="2 3" key="1">
    <citation type="submission" date="2013-12" db="EMBL/GenBank/DDBJ databases">
        <title>NBRP : Genome information of microbial organism related human and environment.</title>
        <authorList>
            <person name="Hattori M."/>
            <person name="Oshima K."/>
            <person name="Inaba H."/>
            <person name="Suda W."/>
            <person name="Sakamoto M."/>
            <person name="Iino T."/>
            <person name="Kitahara M."/>
            <person name="Oshida Y."/>
            <person name="Iida T."/>
            <person name="Kudo T."/>
            <person name="Itoh T."/>
            <person name="Ahmed I."/>
            <person name="Ohkuma M."/>
        </authorList>
    </citation>
    <scope>NUCLEOTIDE SEQUENCE [LARGE SCALE GENOMIC DNA]</scope>
    <source>
        <strain evidence="2 3">JCM 21738</strain>
    </source>
</reference>
<keyword evidence="3" id="KW-1185">Reference proteome</keyword>
<evidence type="ECO:0000313" key="3">
    <source>
        <dbReference type="Proteomes" id="UP000018949"/>
    </source>
</evidence>
<keyword evidence="1" id="KW-0812">Transmembrane</keyword>
<sequence length="75" mass="8682">MLERSMDKDSRLLRRWLILIISTVVAGGLSIIVDVVWIKKTLWVILLLIGFVAAGSVYEFYETWLNNLDKKSDKK</sequence>
<feature type="transmembrane region" description="Helical" evidence="1">
    <location>
        <begin position="42"/>
        <end position="61"/>
    </location>
</feature>
<gene>
    <name evidence="2" type="ORF">JCM21738_3901</name>
</gene>
<name>W4RRP2_9BACI</name>
<evidence type="ECO:0000256" key="1">
    <source>
        <dbReference type="SAM" id="Phobius"/>
    </source>
</evidence>